<protein>
    <submittedName>
        <fullName evidence="4">RlpA-like double-psi beta-barrel-protein domain-containing protein-containing protein</fullName>
    </submittedName>
</protein>
<keyword evidence="5" id="KW-1185">Reference proteome</keyword>
<feature type="compositionally biased region" description="Low complexity" evidence="2">
    <location>
        <begin position="198"/>
        <end position="239"/>
    </location>
</feature>
<dbReference type="OrthoDB" id="623670at2759"/>
<evidence type="ECO:0000256" key="1">
    <source>
        <dbReference type="ARBA" id="ARBA00022729"/>
    </source>
</evidence>
<comment type="caution">
    <text evidence="4">The sequence shown here is derived from an EMBL/GenBank/DDBJ whole genome shotgun (WGS) entry which is preliminary data.</text>
</comment>
<proteinExistence type="predicted"/>
<feature type="compositionally biased region" description="Low complexity" evidence="2">
    <location>
        <begin position="167"/>
        <end position="190"/>
    </location>
</feature>
<evidence type="ECO:0000313" key="4">
    <source>
        <dbReference type="EMBL" id="ORX39829.1"/>
    </source>
</evidence>
<dbReference type="Proteomes" id="UP000193218">
    <property type="component" value="Unassembled WGS sequence"/>
</dbReference>
<dbReference type="PANTHER" id="PTHR31836">
    <property type="match status" value="1"/>
</dbReference>
<organism evidence="4 5">
    <name type="scientific">Kockovaella imperatae</name>
    <dbReference type="NCBI Taxonomy" id="4999"/>
    <lineage>
        <taxon>Eukaryota</taxon>
        <taxon>Fungi</taxon>
        <taxon>Dikarya</taxon>
        <taxon>Basidiomycota</taxon>
        <taxon>Agaricomycotina</taxon>
        <taxon>Tremellomycetes</taxon>
        <taxon>Tremellales</taxon>
        <taxon>Cuniculitremaceae</taxon>
        <taxon>Kockovaella</taxon>
    </lineage>
</organism>
<feature type="compositionally biased region" description="Pro residues" evidence="2">
    <location>
        <begin position="156"/>
        <end position="166"/>
    </location>
</feature>
<dbReference type="GeneID" id="33554058"/>
<sequence length="300" mass="30864">MLFSTALLLSSLVSLLPSISARPQPFRAQVQQPATRNHNETLSERAFDGMRATYYAVGLGACGWYNQPSDYIVALNSDQYGGGYPGPQCGKMITISYNGNTAVAQIADECPSCPYGGLDLSQGLFEHFADTSVGVIYVDWWYNDGSGGGGGGNQPSPSPSPSPTPTPTTTWQAPPTTTSTWQAPTTTSTYSPPPPPSSSSSTTPTTTSTSSTTPSTSTTSTTSSSASTLTSSASHSGSTLSVNALGISTNGTVLPAAATMTVNGTSPEDSNTATTLGNLLVFNEVVARLGNLIVAGAEYK</sequence>
<feature type="chain" id="PRO_5013186277" evidence="3">
    <location>
        <begin position="22"/>
        <end position="300"/>
    </location>
</feature>
<dbReference type="Gene3D" id="2.40.40.10">
    <property type="entry name" value="RlpA-like domain"/>
    <property type="match status" value="1"/>
</dbReference>
<reference evidence="4 5" key="1">
    <citation type="submission" date="2017-03" db="EMBL/GenBank/DDBJ databases">
        <title>Widespread Adenine N6-methylation of Active Genes in Fungi.</title>
        <authorList>
            <consortium name="DOE Joint Genome Institute"/>
            <person name="Mondo S.J."/>
            <person name="Dannebaum R.O."/>
            <person name="Kuo R.C."/>
            <person name="Louie K.B."/>
            <person name="Bewick A.J."/>
            <person name="Labutti K."/>
            <person name="Haridas S."/>
            <person name="Kuo A."/>
            <person name="Salamov A."/>
            <person name="Ahrendt S.R."/>
            <person name="Lau R."/>
            <person name="Bowen B.P."/>
            <person name="Lipzen A."/>
            <person name="Sullivan W."/>
            <person name="Andreopoulos W.B."/>
            <person name="Clum A."/>
            <person name="Lindquist E."/>
            <person name="Daum C."/>
            <person name="Northen T.R."/>
            <person name="Ramamoorthy G."/>
            <person name="Schmitz R.J."/>
            <person name="Gryganskyi A."/>
            <person name="Culley D."/>
            <person name="Magnuson J."/>
            <person name="James T.Y."/>
            <person name="O'Malley M.A."/>
            <person name="Stajich J.E."/>
            <person name="Spatafora J.W."/>
            <person name="Visel A."/>
            <person name="Grigoriev I.V."/>
        </authorList>
    </citation>
    <scope>NUCLEOTIDE SEQUENCE [LARGE SCALE GENOMIC DNA]</scope>
    <source>
        <strain evidence="4 5">NRRL Y-17943</strain>
    </source>
</reference>
<evidence type="ECO:0000313" key="5">
    <source>
        <dbReference type="Proteomes" id="UP000193218"/>
    </source>
</evidence>
<feature type="signal peptide" evidence="3">
    <location>
        <begin position="1"/>
        <end position="21"/>
    </location>
</feature>
<name>A0A1Y1UP96_9TREE</name>
<dbReference type="InterPro" id="IPR036908">
    <property type="entry name" value="RlpA-like_sf"/>
</dbReference>
<accession>A0A1Y1UP96</accession>
<dbReference type="AlphaFoldDB" id="A0A1Y1UP96"/>
<dbReference type="RefSeq" id="XP_021873614.1">
    <property type="nucleotide sequence ID" value="XM_022012250.1"/>
</dbReference>
<dbReference type="InParanoid" id="A0A1Y1UP96"/>
<dbReference type="EMBL" id="NBSH01000002">
    <property type="protein sequence ID" value="ORX39829.1"/>
    <property type="molecule type" value="Genomic_DNA"/>
</dbReference>
<gene>
    <name evidence="4" type="ORF">BD324DRAFT_238151</name>
</gene>
<dbReference type="STRING" id="4999.A0A1Y1UP96"/>
<evidence type="ECO:0000256" key="3">
    <source>
        <dbReference type="SAM" id="SignalP"/>
    </source>
</evidence>
<dbReference type="CDD" id="cd22191">
    <property type="entry name" value="DPBB_RlpA_EXP_N-like"/>
    <property type="match status" value="1"/>
</dbReference>
<dbReference type="SUPFAM" id="SSF50685">
    <property type="entry name" value="Barwin-like endoglucanases"/>
    <property type="match status" value="1"/>
</dbReference>
<feature type="region of interest" description="Disordered" evidence="2">
    <location>
        <begin position="148"/>
        <end position="239"/>
    </location>
</feature>
<dbReference type="InterPro" id="IPR051477">
    <property type="entry name" value="Expansin_CellWall"/>
</dbReference>
<dbReference type="PANTHER" id="PTHR31836:SF28">
    <property type="entry name" value="SRCR DOMAIN-CONTAINING PROTEIN-RELATED"/>
    <property type="match status" value="1"/>
</dbReference>
<keyword evidence="1 3" id="KW-0732">Signal</keyword>
<evidence type="ECO:0000256" key="2">
    <source>
        <dbReference type="SAM" id="MobiDB-lite"/>
    </source>
</evidence>